<reference evidence="1 2" key="1">
    <citation type="submission" date="2019-01" db="EMBL/GenBank/DDBJ databases">
        <authorList>
            <person name="Brito A."/>
        </authorList>
    </citation>
    <scope>NUCLEOTIDE SEQUENCE [LARGE SCALE GENOMIC DNA]</scope>
    <source>
        <strain evidence="1">1</strain>
    </source>
</reference>
<protein>
    <submittedName>
        <fullName evidence="1">Uncharacterized protein</fullName>
    </submittedName>
</protein>
<keyword evidence="2" id="KW-1185">Reference proteome</keyword>
<dbReference type="Proteomes" id="UP000320055">
    <property type="component" value="Unassembled WGS sequence"/>
</dbReference>
<dbReference type="OrthoDB" id="487044at2"/>
<dbReference type="AlphaFoldDB" id="A0A563W2U4"/>
<evidence type="ECO:0000313" key="1">
    <source>
        <dbReference type="EMBL" id="VEP18008.1"/>
    </source>
</evidence>
<proteinExistence type="predicted"/>
<evidence type="ECO:0000313" key="2">
    <source>
        <dbReference type="Proteomes" id="UP000320055"/>
    </source>
</evidence>
<dbReference type="EMBL" id="CAACVJ010000636">
    <property type="protein sequence ID" value="VEP18008.1"/>
    <property type="molecule type" value="Genomic_DNA"/>
</dbReference>
<dbReference type="RefSeq" id="WP_144876422.1">
    <property type="nucleotide sequence ID" value="NZ_LR214403.1"/>
</dbReference>
<gene>
    <name evidence="1" type="ORF">H1P_6710001</name>
</gene>
<accession>A0A563W2U4</accession>
<organism evidence="1 2">
    <name type="scientific">Hyella patelloides LEGE 07179</name>
    <dbReference type="NCBI Taxonomy" id="945734"/>
    <lineage>
        <taxon>Bacteria</taxon>
        <taxon>Bacillati</taxon>
        <taxon>Cyanobacteriota</taxon>
        <taxon>Cyanophyceae</taxon>
        <taxon>Pleurocapsales</taxon>
        <taxon>Hyellaceae</taxon>
        <taxon>Hyella</taxon>
    </lineage>
</organism>
<sequence length="126" mass="14686">MKRKRNIQGKFTLKNHDYRQVRSLRLTESTWKKLGRASEYRDMTRADLLENLVQQNKEIFSDSPAIESANSQKFGSIAKKSFNTDELNFLAEKVLQELRLGKQASNYKLVKKSLKRLIELILVSPK</sequence>
<name>A0A563W2U4_9CYAN</name>